<dbReference type="InterPro" id="IPR050482">
    <property type="entry name" value="Sensor_HK_TwoCompSys"/>
</dbReference>
<feature type="transmembrane region" description="Helical" evidence="4">
    <location>
        <begin position="81"/>
        <end position="103"/>
    </location>
</feature>
<sequence>MKMNPLQCRQDGAIQADQGEDESFYDGPWFNLIYLVFLFLPLQRMQSEGWLATALAIAAFLPLHFGSFYATGPRLWLCSALIFLIGVALFPYNPFAHTLFIYAGFPAIRASMREAAAMIVITTVASFAYLSWHDMGGAYYGVLSAILLGVGFGTLGARAGRASRRTIAQKDEEIERLAQLAERERIARDLHDLLGHTLSLIAIKAELSHKLVATEPARASSEMQEVAEVARSALSEVRQAIVGLRSVGLLDATQAADTMLRAAGLKTELAIASLPSLSPASEHALAQAVLEASTNIVRHAGASKARIAVSINASQLVLQVEDDGRGQHDIVPGNGLAGMRERLVAVGGQLDWSMLQPGTCLRASVPLATAS</sequence>
<feature type="transmembrane region" description="Helical" evidence="4">
    <location>
        <begin position="49"/>
        <end position="69"/>
    </location>
</feature>
<dbReference type="Proteomes" id="UP001156706">
    <property type="component" value="Unassembled WGS sequence"/>
</dbReference>
<keyword evidence="1" id="KW-0808">Transferase</keyword>
<dbReference type="InterPro" id="IPR011712">
    <property type="entry name" value="Sig_transdc_His_kin_sub3_dim/P"/>
</dbReference>
<dbReference type="Pfam" id="PF07730">
    <property type="entry name" value="HisKA_3"/>
    <property type="match status" value="1"/>
</dbReference>
<dbReference type="Gene3D" id="3.30.565.10">
    <property type="entry name" value="Histidine kinase-like ATPase, C-terminal domain"/>
    <property type="match status" value="1"/>
</dbReference>
<dbReference type="SUPFAM" id="SSF55874">
    <property type="entry name" value="ATPase domain of HSP90 chaperone/DNA topoisomerase II/histidine kinase"/>
    <property type="match status" value="1"/>
</dbReference>
<dbReference type="Gene3D" id="1.20.5.1930">
    <property type="match status" value="1"/>
</dbReference>
<dbReference type="InterPro" id="IPR003594">
    <property type="entry name" value="HATPase_dom"/>
</dbReference>
<keyword evidence="4" id="KW-1133">Transmembrane helix</keyword>
<proteinExistence type="predicted"/>
<comment type="caution">
    <text evidence="7">The sequence shown here is derived from an EMBL/GenBank/DDBJ whole genome shotgun (WGS) entry which is preliminary data.</text>
</comment>
<evidence type="ECO:0000256" key="2">
    <source>
        <dbReference type="ARBA" id="ARBA00022777"/>
    </source>
</evidence>
<dbReference type="InterPro" id="IPR036890">
    <property type="entry name" value="HATPase_C_sf"/>
</dbReference>
<keyword evidence="4" id="KW-0472">Membrane</keyword>
<feature type="transmembrane region" description="Helical" evidence="4">
    <location>
        <begin position="115"/>
        <end position="132"/>
    </location>
</feature>
<dbReference type="GO" id="GO:0016301">
    <property type="term" value="F:kinase activity"/>
    <property type="evidence" value="ECO:0007669"/>
    <property type="project" value="UniProtKB-KW"/>
</dbReference>
<keyword evidence="3" id="KW-0902">Two-component regulatory system</keyword>
<gene>
    <name evidence="7" type="ORF">GCM10007907_40310</name>
</gene>
<feature type="transmembrane region" description="Helical" evidence="4">
    <location>
        <begin position="138"/>
        <end position="157"/>
    </location>
</feature>
<dbReference type="CDD" id="cd16917">
    <property type="entry name" value="HATPase_UhpB-NarQ-NarX-like"/>
    <property type="match status" value="1"/>
</dbReference>
<dbReference type="PANTHER" id="PTHR24421:SF63">
    <property type="entry name" value="SENSOR HISTIDINE KINASE DESK"/>
    <property type="match status" value="1"/>
</dbReference>
<organism evidence="7 8">
    <name type="scientific">Chitinimonas prasina</name>
    <dbReference type="NCBI Taxonomy" id="1434937"/>
    <lineage>
        <taxon>Bacteria</taxon>
        <taxon>Pseudomonadati</taxon>
        <taxon>Pseudomonadota</taxon>
        <taxon>Betaproteobacteria</taxon>
        <taxon>Neisseriales</taxon>
        <taxon>Chitinibacteraceae</taxon>
        <taxon>Chitinimonas</taxon>
    </lineage>
</organism>
<keyword evidence="8" id="KW-1185">Reference proteome</keyword>
<evidence type="ECO:0000256" key="4">
    <source>
        <dbReference type="SAM" id="Phobius"/>
    </source>
</evidence>
<evidence type="ECO:0000313" key="7">
    <source>
        <dbReference type="EMBL" id="GLR15241.1"/>
    </source>
</evidence>
<evidence type="ECO:0000313" key="8">
    <source>
        <dbReference type="Proteomes" id="UP001156706"/>
    </source>
</evidence>
<keyword evidence="2 7" id="KW-0418">Kinase</keyword>
<dbReference type="EMBL" id="BSOG01000007">
    <property type="protein sequence ID" value="GLR15241.1"/>
    <property type="molecule type" value="Genomic_DNA"/>
</dbReference>
<dbReference type="RefSeq" id="WP_284198305.1">
    <property type="nucleotide sequence ID" value="NZ_BSOG01000007.1"/>
</dbReference>
<evidence type="ECO:0000259" key="5">
    <source>
        <dbReference type="Pfam" id="PF02518"/>
    </source>
</evidence>
<dbReference type="Pfam" id="PF02518">
    <property type="entry name" value="HATPase_c"/>
    <property type="match status" value="1"/>
</dbReference>
<evidence type="ECO:0000256" key="1">
    <source>
        <dbReference type="ARBA" id="ARBA00022679"/>
    </source>
</evidence>
<evidence type="ECO:0000256" key="3">
    <source>
        <dbReference type="ARBA" id="ARBA00023012"/>
    </source>
</evidence>
<accession>A0ABQ5YPH9</accession>
<name>A0ABQ5YPH9_9NEIS</name>
<protein>
    <submittedName>
        <fullName evidence="7">Two-component sensor histidine kinase</fullName>
    </submittedName>
</protein>
<evidence type="ECO:0000259" key="6">
    <source>
        <dbReference type="Pfam" id="PF07730"/>
    </source>
</evidence>
<feature type="domain" description="Signal transduction histidine kinase subgroup 3 dimerisation and phosphoacceptor" evidence="6">
    <location>
        <begin position="182"/>
        <end position="248"/>
    </location>
</feature>
<reference evidence="8" key="1">
    <citation type="journal article" date="2019" name="Int. J. Syst. Evol. Microbiol.">
        <title>The Global Catalogue of Microorganisms (GCM) 10K type strain sequencing project: providing services to taxonomists for standard genome sequencing and annotation.</title>
        <authorList>
            <consortium name="The Broad Institute Genomics Platform"/>
            <consortium name="The Broad Institute Genome Sequencing Center for Infectious Disease"/>
            <person name="Wu L."/>
            <person name="Ma J."/>
        </authorList>
    </citation>
    <scope>NUCLEOTIDE SEQUENCE [LARGE SCALE GENOMIC DNA]</scope>
    <source>
        <strain evidence="8">NBRC 110044</strain>
    </source>
</reference>
<dbReference type="PANTHER" id="PTHR24421">
    <property type="entry name" value="NITRATE/NITRITE SENSOR PROTEIN NARX-RELATED"/>
    <property type="match status" value="1"/>
</dbReference>
<feature type="domain" description="Histidine kinase/HSP90-like ATPase" evidence="5">
    <location>
        <begin position="282"/>
        <end position="368"/>
    </location>
</feature>
<keyword evidence="4" id="KW-0812">Transmembrane</keyword>